<keyword evidence="2" id="KW-0812">Transmembrane</keyword>
<dbReference type="AlphaFoldDB" id="A0A540W6E7"/>
<dbReference type="RefSeq" id="WP_141635156.1">
    <property type="nucleotide sequence ID" value="NZ_VIGB01000003.1"/>
</dbReference>
<dbReference type="InterPro" id="IPR021235">
    <property type="entry name" value="DUF2637"/>
</dbReference>
<evidence type="ECO:0000313" key="3">
    <source>
        <dbReference type="EMBL" id="TQF04591.1"/>
    </source>
</evidence>
<evidence type="ECO:0000313" key="4">
    <source>
        <dbReference type="Proteomes" id="UP000319103"/>
    </source>
</evidence>
<feature type="transmembrane region" description="Helical" evidence="2">
    <location>
        <begin position="54"/>
        <end position="73"/>
    </location>
</feature>
<dbReference type="OrthoDB" id="4330798at2"/>
<protein>
    <submittedName>
        <fullName evidence="3">DUF2637 domain-containing protein</fullName>
    </submittedName>
</protein>
<organism evidence="3 4">
    <name type="scientific">Kitasatospora acidiphila</name>
    <dbReference type="NCBI Taxonomy" id="2567942"/>
    <lineage>
        <taxon>Bacteria</taxon>
        <taxon>Bacillati</taxon>
        <taxon>Actinomycetota</taxon>
        <taxon>Actinomycetes</taxon>
        <taxon>Kitasatosporales</taxon>
        <taxon>Streptomycetaceae</taxon>
        <taxon>Kitasatospora</taxon>
    </lineage>
</organism>
<comment type="caution">
    <text evidence="3">The sequence shown here is derived from an EMBL/GenBank/DDBJ whole genome shotgun (WGS) entry which is preliminary data.</text>
</comment>
<feature type="transmembrane region" description="Helical" evidence="2">
    <location>
        <begin position="21"/>
        <end position="42"/>
    </location>
</feature>
<keyword evidence="2" id="KW-0472">Membrane</keyword>
<reference evidence="3 4" key="1">
    <citation type="submission" date="2019-06" db="EMBL/GenBank/DDBJ databases">
        <title>Description of Kitasatospora acidophila sp. nov. isolated from pine grove soil, and reclassification of Streptomyces novaecaesareae to Kitasatospora novaeceasareae comb. nov.</title>
        <authorList>
            <person name="Kim M.J."/>
        </authorList>
    </citation>
    <scope>NUCLEOTIDE SEQUENCE [LARGE SCALE GENOMIC DNA]</scope>
    <source>
        <strain evidence="3 4">MMS16-CNU292</strain>
    </source>
</reference>
<proteinExistence type="predicted"/>
<evidence type="ECO:0000256" key="2">
    <source>
        <dbReference type="SAM" id="Phobius"/>
    </source>
</evidence>
<feature type="compositionally biased region" description="Low complexity" evidence="1">
    <location>
        <begin position="160"/>
        <end position="189"/>
    </location>
</feature>
<keyword evidence="2" id="KW-1133">Transmembrane helix</keyword>
<accession>A0A540W6E7</accession>
<dbReference type="Proteomes" id="UP000319103">
    <property type="component" value="Unassembled WGS sequence"/>
</dbReference>
<feature type="compositionally biased region" description="Low complexity" evidence="1">
    <location>
        <begin position="144"/>
        <end position="153"/>
    </location>
</feature>
<sequence length="291" mass="30114">MSTIPSATRPAGIFGRFTITLVMAATACLAFTFSFGNVWALALRLGVAHPIAPLIAPMVDLSVVGLLVALHYLSATGTPDELRAVTRLLHLCGLLTLGLNTAEPVLAQHYGRAFLDAVAPVLLLGWGHVGPIILRRLHSPTTATAPRPAAGAAEPDLPSDGTTPTTDAPAADGRASLRPAAEPAPVAEAGQDALSDDEPVVVLGDAVQPAGREPVLGAKRTGRRPAASMDELAEIARPAVEENGPTQAVIRTALREAGIPIASDRLGKLTQRFKDEQASQQAESQAQPSAA</sequence>
<feature type="region of interest" description="Disordered" evidence="1">
    <location>
        <begin position="144"/>
        <end position="195"/>
    </location>
</feature>
<keyword evidence="4" id="KW-1185">Reference proteome</keyword>
<name>A0A540W6E7_9ACTN</name>
<feature type="transmembrane region" description="Helical" evidence="2">
    <location>
        <begin position="85"/>
        <end position="102"/>
    </location>
</feature>
<feature type="transmembrane region" description="Helical" evidence="2">
    <location>
        <begin position="114"/>
        <end position="134"/>
    </location>
</feature>
<dbReference type="Pfam" id="PF10935">
    <property type="entry name" value="DUF2637"/>
    <property type="match status" value="1"/>
</dbReference>
<dbReference type="EMBL" id="VIGB01000003">
    <property type="protein sequence ID" value="TQF04591.1"/>
    <property type="molecule type" value="Genomic_DNA"/>
</dbReference>
<gene>
    <name evidence="3" type="ORF">E6W39_23120</name>
</gene>
<evidence type="ECO:0000256" key="1">
    <source>
        <dbReference type="SAM" id="MobiDB-lite"/>
    </source>
</evidence>